<dbReference type="SMART" id="SM00966">
    <property type="entry name" value="SpoVT_AbrB"/>
    <property type="match status" value="1"/>
</dbReference>
<dbReference type="GO" id="GO:0003677">
    <property type="term" value="F:DNA binding"/>
    <property type="evidence" value="ECO:0007669"/>
    <property type="project" value="InterPro"/>
</dbReference>
<gene>
    <name evidence="2" type="ORF">LCGC14_1433250</name>
</gene>
<evidence type="ECO:0000259" key="1">
    <source>
        <dbReference type="PROSITE" id="PS51740"/>
    </source>
</evidence>
<dbReference type="AlphaFoldDB" id="A0A0F9JNB8"/>
<organism evidence="2">
    <name type="scientific">marine sediment metagenome</name>
    <dbReference type="NCBI Taxonomy" id="412755"/>
    <lineage>
        <taxon>unclassified sequences</taxon>
        <taxon>metagenomes</taxon>
        <taxon>ecological metagenomes</taxon>
    </lineage>
</organism>
<dbReference type="NCBIfam" id="TIGR01439">
    <property type="entry name" value="lp_hng_hel_AbrB"/>
    <property type="match status" value="1"/>
</dbReference>
<dbReference type="SUPFAM" id="SSF89447">
    <property type="entry name" value="AbrB/MazE/MraZ-like"/>
    <property type="match status" value="1"/>
</dbReference>
<dbReference type="Pfam" id="PF04014">
    <property type="entry name" value="MazE_antitoxin"/>
    <property type="match status" value="1"/>
</dbReference>
<dbReference type="InterPro" id="IPR007159">
    <property type="entry name" value="SpoVT-AbrB_dom"/>
</dbReference>
<comment type="caution">
    <text evidence="2">The sequence shown here is derived from an EMBL/GenBank/DDBJ whole genome shotgun (WGS) entry which is preliminary data.</text>
</comment>
<dbReference type="InterPro" id="IPR037914">
    <property type="entry name" value="SpoVT-AbrB_sf"/>
</dbReference>
<dbReference type="Gene3D" id="2.10.260.10">
    <property type="match status" value="1"/>
</dbReference>
<evidence type="ECO:0000313" key="2">
    <source>
        <dbReference type="EMBL" id="KKM71178.1"/>
    </source>
</evidence>
<dbReference type="EMBL" id="LAZR01009686">
    <property type="protein sequence ID" value="KKM71178.1"/>
    <property type="molecule type" value="Genomic_DNA"/>
</dbReference>
<accession>A0A0F9JNB8</accession>
<reference evidence="2" key="1">
    <citation type="journal article" date="2015" name="Nature">
        <title>Complex archaea that bridge the gap between prokaryotes and eukaryotes.</title>
        <authorList>
            <person name="Spang A."/>
            <person name="Saw J.H."/>
            <person name="Jorgensen S.L."/>
            <person name="Zaremba-Niedzwiedzka K."/>
            <person name="Martijn J."/>
            <person name="Lind A.E."/>
            <person name="van Eijk R."/>
            <person name="Schleper C."/>
            <person name="Guy L."/>
            <person name="Ettema T.J."/>
        </authorList>
    </citation>
    <scope>NUCLEOTIDE SEQUENCE</scope>
</reference>
<proteinExistence type="predicted"/>
<dbReference type="PROSITE" id="PS51740">
    <property type="entry name" value="SPOVT_ABRB"/>
    <property type="match status" value="1"/>
</dbReference>
<protein>
    <recommendedName>
        <fullName evidence="1">SpoVT-AbrB domain-containing protein</fullName>
    </recommendedName>
</protein>
<feature type="domain" description="SpoVT-AbrB" evidence="1">
    <location>
        <begin position="4"/>
        <end position="49"/>
    </location>
</feature>
<sequence>MGEKIEQKISSNGRVVIPKKWRVQMGLEDGSIIELEYSEKAIKLKKKRHPLEDCLGLFDGLVFTEDDHREAKKSLFGD</sequence>
<name>A0A0F9JNB8_9ZZZZ</name>